<dbReference type="Gene3D" id="3.30.70.330">
    <property type="match status" value="1"/>
</dbReference>
<dbReference type="Proteomes" id="UP001552299">
    <property type="component" value="Unassembled WGS sequence"/>
</dbReference>
<feature type="domain" description="RRM" evidence="2">
    <location>
        <begin position="485"/>
        <end position="568"/>
    </location>
</feature>
<dbReference type="InterPro" id="IPR012677">
    <property type="entry name" value="Nucleotide-bd_a/b_plait_sf"/>
</dbReference>
<evidence type="ECO:0000259" key="2">
    <source>
        <dbReference type="PROSITE" id="PS50102"/>
    </source>
</evidence>
<organism evidence="3 4">
    <name type="scientific">Dendrobium thyrsiflorum</name>
    <name type="common">Pinecone-like raceme dendrobium</name>
    <name type="synonym">Orchid</name>
    <dbReference type="NCBI Taxonomy" id="117978"/>
    <lineage>
        <taxon>Eukaryota</taxon>
        <taxon>Viridiplantae</taxon>
        <taxon>Streptophyta</taxon>
        <taxon>Embryophyta</taxon>
        <taxon>Tracheophyta</taxon>
        <taxon>Spermatophyta</taxon>
        <taxon>Magnoliopsida</taxon>
        <taxon>Liliopsida</taxon>
        <taxon>Asparagales</taxon>
        <taxon>Orchidaceae</taxon>
        <taxon>Epidendroideae</taxon>
        <taxon>Malaxideae</taxon>
        <taxon>Dendrobiinae</taxon>
        <taxon>Dendrobium</taxon>
    </lineage>
</organism>
<dbReference type="PANTHER" id="PTHR36309">
    <property type="entry name" value="RNA-BINDING (RRM/RBD/RNP MOTIFS) FAMILY PROTEIN"/>
    <property type="match status" value="1"/>
</dbReference>
<dbReference type="PROSITE" id="PS50102">
    <property type="entry name" value="RRM"/>
    <property type="match status" value="1"/>
</dbReference>
<dbReference type="SMART" id="SM00360">
    <property type="entry name" value="RRM"/>
    <property type="match status" value="1"/>
</dbReference>
<name>A0ABD0V1V5_DENTH</name>
<comment type="caution">
    <text evidence="3">The sequence shown here is derived from an EMBL/GenBank/DDBJ whole genome shotgun (WGS) entry which is preliminary data.</text>
</comment>
<dbReference type="EMBL" id="JANQDX010000009">
    <property type="protein sequence ID" value="KAL0918770.1"/>
    <property type="molecule type" value="Genomic_DNA"/>
</dbReference>
<dbReference type="Gene3D" id="3.60.10.10">
    <property type="entry name" value="Endonuclease/exonuclease/phosphatase"/>
    <property type="match status" value="1"/>
</dbReference>
<evidence type="ECO:0000313" key="3">
    <source>
        <dbReference type="EMBL" id="KAL0918770.1"/>
    </source>
</evidence>
<accession>A0ABD0V1V5</accession>
<keyword evidence="4" id="KW-1185">Reference proteome</keyword>
<dbReference type="InterPro" id="IPR035979">
    <property type="entry name" value="RBD_domain_sf"/>
</dbReference>
<dbReference type="GO" id="GO:0003723">
    <property type="term" value="F:RNA binding"/>
    <property type="evidence" value="ECO:0007669"/>
    <property type="project" value="UniProtKB-UniRule"/>
</dbReference>
<reference evidence="3 4" key="1">
    <citation type="journal article" date="2024" name="Plant Biotechnol. J.">
        <title>Dendrobium thyrsiflorum genome and its molecular insights into genes involved in important horticultural traits.</title>
        <authorList>
            <person name="Chen B."/>
            <person name="Wang J.Y."/>
            <person name="Zheng P.J."/>
            <person name="Li K.L."/>
            <person name="Liang Y.M."/>
            <person name="Chen X.F."/>
            <person name="Zhang C."/>
            <person name="Zhao X."/>
            <person name="He X."/>
            <person name="Zhang G.Q."/>
            <person name="Liu Z.J."/>
            <person name="Xu Q."/>
        </authorList>
    </citation>
    <scope>NUCLEOTIDE SEQUENCE [LARGE SCALE GENOMIC DNA]</scope>
    <source>
        <strain evidence="3">GZMU011</strain>
    </source>
</reference>
<dbReference type="SUPFAM" id="SSF54928">
    <property type="entry name" value="RNA-binding domain, RBD"/>
    <property type="match status" value="1"/>
</dbReference>
<dbReference type="PANTHER" id="PTHR36309:SF1">
    <property type="entry name" value="RNA-BINDING (RRM_RBD_RNP MOTIFS) FAMILY PROTEIN"/>
    <property type="match status" value="1"/>
</dbReference>
<dbReference type="InterPro" id="IPR000504">
    <property type="entry name" value="RRM_dom"/>
</dbReference>
<dbReference type="InterPro" id="IPR036691">
    <property type="entry name" value="Endo/exonu/phosph_ase_sf"/>
</dbReference>
<dbReference type="CDD" id="cd00590">
    <property type="entry name" value="RRM_SF"/>
    <property type="match status" value="1"/>
</dbReference>
<dbReference type="Pfam" id="PF00076">
    <property type="entry name" value="RRM_1"/>
    <property type="match status" value="1"/>
</dbReference>
<gene>
    <name evidence="3" type="ORF">M5K25_010803</name>
</gene>
<sequence length="666" mass="76244">MNHNDFHDVNVIGPKYTWCNNENGNARILERIDRCLLNSAALHPIQLAAVRHLARIASDHCPIVLKISNPVFHKSNFWKFEDIWASYPAASSVVLNKSKLHNLKELKEKLKKDILELQMEEAASGGLSDDKLLLRLKVGELNTKLARLHTWWRQRAKVQWMKEGDSNTKFFHAFASARRNGNWINQIKDSDGLMFEDQKEIEQVFFKFFKDKWKDRRCLLKGWPCPLKVIDENDKKTPCSTGLAARYDKDIWNYEGKRKVSATWRIILSGAKYLLPVVKWRLSMGSKVDALRDVWLLDKNILTWPIFVTDLDEGCRYPEDFIVNGNWNVDMLRRYFGKELVDVIQSVKLFPEIQNDGMELIYKFSGKSIAAMALSKLRQIDVNTCPRGCNVVENASNIAVACDKLRKVVLQIQLWGFSMPTINSLEDCIGILDKLSSTSPFIGNLYCSAVFFSWKSRIVGVNKRMSSSLEQAKKEFAEFEAKVKRSVLLSNLSPEVTAAVLKMALEQFGNVVNIEFIPNLTIPFDMPQCALVEMEDAEKARKVIKTMKDFPFMISGMPRPVSAHPAKAEMFSDRPALPGRKINFRLVDKSSPDFEVGERLKRLCSRHGKESLALAQIQLEEEEKLAKQQEDMVMSNYKKHEMIELLLLDGIAAKLANRYGIDLSEE</sequence>
<dbReference type="SUPFAM" id="SSF56219">
    <property type="entry name" value="DNase I-like"/>
    <property type="match status" value="1"/>
</dbReference>
<dbReference type="AlphaFoldDB" id="A0ABD0V1V5"/>
<protein>
    <recommendedName>
        <fullName evidence="2">RRM domain-containing protein</fullName>
    </recommendedName>
</protein>
<evidence type="ECO:0000313" key="4">
    <source>
        <dbReference type="Proteomes" id="UP001552299"/>
    </source>
</evidence>
<proteinExistence type="predicted"/>
<evidence type="ECO:0000256" key="1">
    <source>
        <dbReference type="PROSITE-ProRule" id="PRU00176"/>
    </source>
</evidence>
<dbReference type="InterPro" id="IPR053316">
    <property type="entry name" value="Epigenetic_reg_gene_expr"/>
</dbReference>
<keyword evidence="1" id="KW-0694">RNA-binding</keyword>